<dbReference type="GO" id="GO:0031177">
    <property type="term" value="F:phosphopantetheine binding"/>
    <property type="evidence" value="ECO:0007669"/>
    <property type="project" value="TreeGrafter"/>
</dbReference>
<evidence type="ECO:0000256" key="2">
    <source>
        <dbReference type="ARBA" id="ARBA00022553"/>
    </source>
</evidence>
<evidence type="ECO:0000259" key="4">
    <source>
        <dbReference type="Pfam" id="PF00501"/>
    </source>
</evidence>
<proteinExistence type="predicted"/>
<dbReference type="PANTHER" id="PTHR45527">
    <property type="entry name" value="NONRIBOSOMAL PEPTIDE SYNTHETASE"/>
    <property type="match status" value="1"/>
</dbReference>
<dbReference type="InterPro" id="IPR042099">
    <property type="entry name" value="ANL_N_sf"/>
</dbReference>
<dbReference type="CDD" id="cd05918">
    <property type="entry name" value="A_NRPS_SidN3_like"/>
    <property type="match status" value="1"/>
</dbReference>
<dbReference type="SUPFAM" id="SSF56801">
    <property type="entry name" value="Acetyl-CoA synthetase-like"/>
    <property type="match status" value="1"/>
</dbReference>
<evidence type="ECO:0000313" key="5">
    <source>
        <dbReference type="EMBL" id="CAG8882742.1"/>
    </source>
</evidence>
<evidence type="ECO:0000313" key="6">
    <source>
        <dbReference type="Proteomes" id="UP001154252"/>
    </source>
</evidence>
<keyword evidence="3" id="KW-0436">Ligase</keyword>
<dbReference type="GO" id="GO:0005737">
    <property type="term" value="C:cytoplasm"/>
    <property type="evidence" value="ECO:0007669"/>
    <property type="project" value="TreeGrafter"/>
</dbReference>
<gene>
    <name evidence="5" type="ORF">PEGY_LOCUS222</name>
</gene>
<dbReference type="AlphaFoldDB" id="A0A9W4K7U3"/>
<dbReference type="InterPro" id="IPR045851">
    <property type="entry name" value="AMP-bd_C_sf"/>
</dbReference>
<accession>A0A9W4K7U3</accession>
<dbReference type="EMBL" id="CAJVRC010000452">
    <property type="protein sequence ID" value="CAG8882742.1"/>
    <property type="molecule type" value="Genomic_DNA"/>
</dbReference>
<keyword evidence="6" id="KW-1185">Reference proteome</keyword>
<evidence type="ECO:0000256" key="3">
    <source>
        <dbReference type="ARBA" id="ARBA00022598"/>
    </source>
</evidence>
<dbReference type="InterPro" id="IPR020845">
    <property type="entry name" value="AMP-binding_CS"/>
</dbReference>
<dbReference type="OrthoDB" id="416786at2759"/>
<dbReference type="Gene3D" id="3.40.50.12780">
    <property type="entry name" value="N-terminal domain of ligase-like"/>
    <property type="match status" value="1"/>
</dbReference>
<dbReference type="GO" id="GO:0016874">
    <property type="term" value="F:ligase activity"/>
    <property type="evidence" value="ECO:0007669"/>
    <property type="project" value="UniProtKB-KW"/>
</dbReference>
<keyword evidence="1" id="KW-0596">Phosphopantetheine</keyword>
<evidence type="ECO:0000256" key="1">
    <source>
        <dbReference type="ARBA" id="ARBA00022450"/>
    </source>
</evidence>
<sequence>MAPSIATLDHGSSVIPISTLKLPKKSPSQIPQEFVDLPLTLSESHILEAANSQYMEYLDPELAQVLDIESILVVCWLLVVHGFSPVRTMYLEFHPGSNLCYIDGKSQGTESYALEFALERPLKDLVRDFCLIKAGIKSTNPDEGWASDERNHFLSSAVRYAGDRPNLQKAPLSANSKIPNPKLMLNVTNDNGKLHASLAFSSPDMSKEFATSLLHSLNKVVASIYRSPQTSLGDLDLCSDLDLILLQKFTREVSDSNEVLLHDMALEHARLTPDAPAICSWDGNFTYRELDDFTSRLALYLTDIGVGPETFVLSCFEKSSLAIIARLAILKAGGAYISIDASDPPIFLDSVINRVNAKVMLTSPEYAAKYASLVSNVVSITGDMLKELPTGTVSSKVQPQNACLILFTSGSTGQPKGIIQEHRSYATAIRDYNKVLGLGRHSRVFQFDDYAFDISNNDYLTALAAGGCCCVPTPEKTISALIENINLTKANMSFMTPTIAIQLSHKDVPCLELLCVGGEPMSNDLLMKWSPHVKLVNQYGMGEAATFCAYNDNPKPGHNAVVGKSGSGAIWIANPSSPERPVPVGAVGEILIEGPHLSRGYLDDLCQKPDVGFLNTVPRWIADLHPSRAQSSRIYRSGDLGRYRHDGTVEHMGRKDTLLKLNGGRVESTEVEYVLRKTLSPGDFTVVDMLGEIDGTDDPILVAFVYLVDNPANLLPGISDHEMSFLPITNRVRVNSLVEAMQNEVHTTLPKHMMPSLFILVDRIPRTRSNKLDRRKLHQIAQKWYMGNQCL</sequence>
<dbReference type="Gene3D" id="3.30.300.30">
    <property type="match status" value="1"/>
</dbReference>
<feature type="domain" description="AMP-dependent synthetase/ligase" evidence="4">
    <location>
        <begin position="267"/>
        <end position="602"/>
    </location>
</feature>
<dbReference type="PANTHER" id="PTHR45527:SF3">
    <property type="entry name" value="SIDEROPHORE SYNTHETASE (EUROFUNG)"/>
    <property type="match status" value="1"/>
</dbReference>
<dbReference type="GO" id="GO:0043041">
    <property type="term" value="P:amino acid activation for nonribosomal peptide biosynthetic process"/>
    <property type="evidence" value="ECO:0007669"/>
    <property type="project" value="TreeGrafter"/>
</dbReference>
<comment type="caution">
    <text evidence="5">The sequence shown here is derived from an EMBL/GenBank/DDBJ whole genome shotgun (WGS) entry which is preliminary data.</text>
</comment>
<dbReference type="PROSITE" id="PS00455">
    <property type="entry name" value="AMP_BINDING"/>
    <property type="match status" value="1"/>
</dbReference>
<dbReference type="InterPro" id="IPR000873">
    <property type="entry name" value="AMP-dep_synth/lig_dom"/>
</dbReference>
<reference evidence="5" key="1">
    <citation type="submission" date="2021-07" db="EMBL/GenBank/DDBJ databases">
        <authorList>
            <person name="Branca A.L. A."/>
        </authorList>
    </citation>
    <scope>NUCLEOTIDE SEQUENCE</scope>
</reference>
<name>A0A9W4K7U3_9EURO</name>
<protein>
    <recommendedName>
        <fullName evidence="4">AMP-dependent synthetase/ligase domain-containing protein</fullName>
    </recommendedName>
</protein>
<organism evidence="5 6">
    <name type="scientific">Penicillium egyptiacum</name>
    <dbReference type="NCBI Taxonomy" id="1303716"/>
    <lineage>
        <taxon>Eukaryota</taxon>
        <taxon>Fungi</taxon>
        <taxon>Dikarya</taxon>
        <taxon>Ascomycota</taxon>
        <taxon>Pezizomycotina</taxon>
        <taxon>Eurotiomycetes</taxon>
        <taxon>Eurotiomycetidae</taxon>
        <taxon>Eurotiales</taxon>
        <taxon>Aspergillaceae</taxon>
        <taxon>Penicillium</taxon>
    </lineage>
</organism>
<keyword evidence="2" id="KW-0597">Phosphoprotein</keyword>
<dbReference type="GO" id="GO:0044550">
    <property type="term" value="P:secondary metabolite biosynthetic process"/>
    <property type="evidence" value="ECO:0007669"/>
    <property type="project" value="TreeGrafter"/>
</dbReference>
<dbReference type="Pfam" id="PF00501">
    <property type="entry name" value="AMP-binding"/>
    <property type="match status" value="1"/>
</dbReference>
<dbReference type="Proteomes" id="UP001154252">
    <property type="component" value="Unassembled WGS sequence"/>
</dbReference>